<evidence type="ECO:0000256" key="5">
    <source>
        <dbReference type="ARBA" id="ARBA00023242"/>
    </source>
</evidence>
<feature type="domain" description="Zn(2)-C6 fungal-type" evidence="7">
    <location>
        <begin position="358"/>
        <end position="390"/>
    </location>
</feature>
<evidence type="ECO:0000256" key="4">
    <source>
        <dbReference type="ARBA" id="ARBA00023163"/>
    </source>
</evidence>
<dbReference type="GO" id="GO:0000981">
    <property type="term" value="F:DNA-binding transcription factor activity, RNA polymerase II-specific"/>
    <property type="evidence" value="ECO:0007669"/>
    <property type="project" value="InterPro"/>
</dbReference>
<dbReference type="GO" id="GO:0008270">
    <property type="term" value="F:zinc ion binding"/>
    <property type="evidence" value="ECO:0007669"/>
    <property type="project" value="InterPro"/>
</dbReference>
<dbReference type="OrthoDB" id="3163292at2759"/>
<dbReference type="InterPro" id="IPR051089">
    <property type="entry name" value="prtT"/>
</dbReference>
<reference evidence="8 9" key="1">
    <citation type="journal article" date="2018" name="Mol. Biol. Evol.">
        <title>Broad Genomic Sampling Reveals a Smut Pathogenic Ancestry of the Fungal Clade Ustilaginomycotina.</title>
        <authorList>
            <person name="Kijpornyongpan T."/>
            <person name="Mondo S.J."/>
            <person name="Barry K."/>
            <person name="Sandor L."/>
            <person name="Lee J."/>
            <person name="Lipzen A."/>
            <person name="Pangilinan J."/>
            <person name="LaButti K."/>
            <person name="Hainaut M."/>
            <person name="Henrissat B."/>
            <person name="Grigoriev I.V."/>
            <person name="Spatafora J.W."/>
            <person name="Aime M.C."/>
        </authorList>
    </citation>
    <scope>NUCLEOTIDE SEQUENCE [LARGE SCALE GENOMIC DNA]</scope>
    <source>
        <strain evidence="8 9">MCA 3645</strain>
    </source>
</reference>
<dbReference type="PANTHER" id="PTHR31845">
    <property type="entry name" value="FINGER DOMAIN PROTEIN, PUTATIVE-RELATED"/>
    <property type="match status" value="1"/>
</dbReference>
<feature type="compositionally biased region" description="Basic residues" evidence="6">
    <location>
        <begin position="47"/>
        <end position="57"/>
    </location>
</feature>
<feature type="compositionally biased region" description="Low complexity" evidence="6">
    <location>
        <begin position="29"/>
        <end position="46"/>
    </location>
</feature>
<feature type="region of interest" description="Disordered" evidence="6">
    <location>
        <begin position="570"/>
        <end position="620"/>
    </location>
</feature>
<keyword evidence="2" id="KW-0805">Transcription regulation</keyword>
<feature type="compositionally biased region" description="Basic and acidic residues" evidence="6">
    <location>
        <begin position="96"/>
        <end position="107"/>
    </location>
</feature>
<feature type="region of interest" description="Disordered" evidence="6">
    <location>
        <begin position="434"/>
        <end position="521"/>
    </location>
</feature>
<evidence type="ECO:0000256" key="6">
    <source>
        <dbReference type="SAM" id="MobiDB-lite"/>
    </source>
</evidence>
<feature type="compositionally biased region" description="Basic and acidic residues" evidence="6">
    <location>
        <begin position="326"/>
        <end position="341"/>
    </location>
</feature>
<dbReference type="Proteomes" id="UP000246740">
    <property type="component" value="Unassembled WGS sequence"/>
</dbReference>
<comment type="subcellular location">
    <subcellularLocation>
        <location evidence="1">Nucleus</location>
    </subcellularLocation>
</comment>
<dbReference type="PROSITE" id="PS50048">
    <property type="entry name" value="ZN2_CY6_FUNGAL_2"/>
    <property type="match status" value="1"/>
</dbReference>
<keyword evidence="3" id="KW-0238">DNA-binding</keyword>
<gene>
    <name evidence="8" type="ORF">BCV70DRAFT_219401</name>
</gene>
<dbReference type="PROSITE" id="PS00463">
    <property type="entry name" value="ZN2_CY6_FUNGAL_1"/>
    <property type="match status" value="1"/>
</dbReference>
<organism evidence="8 9">
    <name type="scientific">Testicularia cyperi</name>
    <dbReference type="NCBI Taxonomy" id="1882483"/>
    <lineage>
        <taxon>Eukaryota</taxon>
        <taxon>Fungi</taxon>
        <taxon>Dikarya</taxon>
        <taxon>Basidiomycota</taxon>
        <taxon>Ustilaginomycotina</taxon>
        <taxon>Ustilaginomycetes</taxon>
        <taxon>Ustilaginales</taxon>
        <taxon>Anthracoideaceae</taxon>
        <taxon>Testicularia</taxon>
    </lineage>
</organism>
<dbReference type="EMBL" id="KZ819206">
    <property type="protein sequence ID" value="PWY97518.1"/>
    <property type="molecule type" value="Genomic_DNA"/>
</dbReference>
<dbReference type="InterPro" id="IPR036864">
    <property type="entry name" value="Zn2-C6_fun-type_DNA-bd_sf"/>
</dbReference>
<dbReference type="PANTHER" id="PTHR31845:SF19">
    <property type="entry name" value="TRANSCRIPTION FACTOR DOMAIN-CONTAINING PROTEIN"/>
    <property type="match status" value="1"/>
</dbReference>
<name>A0A317XJ11_9BASI</name>
<feature type="non-terminal residue" evidence="8">
    <location>
        <position position="1065"/>
    </location>
</feature>
<dbReference type="AlphaFoldDB" id="A0A317XJ11"/>
<evidence type="ECO:0000313" key="8">
    <source>
        <dbReference type="EMBL" id="PWY97518.1"/>
    </source>
</evidence>
<feature type="compositionally biased region" description="Basic residues" evidence="6">
    <location>
        <begin position="172"/>
        <end position="186"/>
    </location>
</feature>
<feature type="region of interest" description="Disordered" evidence="6">
    <location>
        <begin position="1"/>
        <end position="356"/>
    </location>
</feature>
<dbReference type="InParanoid" id="A0A317XJ11"/>
<feature type="compositionally biased region" description="Polar residues" evidence="6">
    <location>
        <begin position="453"/>
        <end position="470"/>
    </location>
</feature>
<dbReference type="Gene3D" id="4.10.240.10">
    <property type="entry name" value="Zn(2)-C6 fungal-type DNA-binding domain"/>
    <property type="match status" value="1"/>
</dbReference>
<keyword evidence="5" id="KW-0539">Nucleus</keyword>
<evidence type="ECO:0000259" key="7">
    <source>
        <dbReference type="PROSITE" id="PS50048"/>
    </source>
</evidence>
<evidence type="ECO:0000256" key="2">
    <source>
        <dbReference type="ARBA" id="ARBA00023015"/>
    </source>
</evidence>
<keyword evidence="4" id="KW-0804">Transcription</keyword>
<feature type="compositionally biased region" description="Low complexity" evidence="6">
    <location>
        <begin position="213"/>
        <end position="232"/>
    </location>
</feature>
<dbReference type="SMART" id="SM00066">
    <property type="entry name" value="GAL4"/>
    <property type="match status" value="1"/>
</dbReference>
<feature type="compositionally biased region" description="Polar residues" evidence="6">
    <location>
        <begin position="280"/>
        <end position="291"/>
    </location>
</feature>
<dbReference type="SUPFAM" id="SSF57701">
    <property type="entry name" value="Zn2/Cys6 DNA-binding domain"/>
    <property type="match status" value="1"/>
</dbReference>
<feature type="compositionally biased region" description="Low complexity" evidence="6">
    <location>
        <begin position="257"/>
        <end position="266"/>
    </location>
</feature>
<proteinExistence type="predicted"/>
<sequence length="1065" mass="116326">MDAASTRPTKRRRDESLSPRPVHAHHSHSQLPPSASSSSSAAVVTAPHHHQHHHHSHNNSSITASASQHSRSRSQSQSKSQSYSQPHSQTHSPTNHPHDHFESEARSPRSPSATAASYTLSGLRGSPSSSAPLAYDTHNPRSSYSAIAKPIAPGPSSSSSSSVSRYLDARSSHPHHSHHSHHHHAGKAYQTYSALGHHSTHSFSSSRHEEPYSARSPSAPSQYPSPSAYHAAIPSASQAAPLTAANSSTSSHSRQKSAAGGAAVSAPSPPCPSAASSRSHTPTRVAISTDTAQEERFQRSKAIGSSATHTAMGAPSSPRSPVASDVKMDEPEPKPSIKRELSTSAASTPGEKPRGGQACLECRLAKVRCLPSNDSESCQRCQRFSFECLFVQHKRGRKPKSKLQGRDLTLLAEAASATPASAVSTSSSAATGISARYQSQQQQSASASGSSGTPSSVRKSANSGQTQPSAASPGVRWSSGPDRAFAPTSDLQSQSHPSSLTNASGPGMEVDEGASNALSPSGAFSRRYPYSLQQQAMYPGQYGGRDAASGLDPRDMFGVDVARMTRAMQQAMRSLERRRGAPYTLVTNEATNNENGNNDDDDDDNSDGGPSPNAPTDINDTYAANESFELIAEQPLTLRVMLKPFEVAENPDCETPRVVQDDRITVGAHNQREIQMDDPITTGVLSEPAARALFEFFIVHCNAWSELFDQSLHTHDFVRKRSSFLYTVILYVASRYSKKPTAHHLLVRERRGERVEPSEWDIAYADPAGARDEAVADEYARQIRRQLHAQAREHAARAFVDGDRTVLCCQAFFVLASWKPLDDGLSVIQVGYAFRLAMDIQLHAEMPSCVKPNETLLDQAGKQRYEAVQRRFRNRQRTFLLLFVQDKSQQIANKITTHSISADNVLIRRCQTWWKLPGAIPGDTFVCASADLRRIHAKYVDLYDRIESLTSISSDGPSVMMPAFLNDLLEWNSRWHDAVGISEDLDDDMRLDDPHEYKRRCQRLCLKLFKDNLKTYVSSLVLKSSLKQAALQEHQEVIRNQHRRSTTRGTTEDRDSISGKTTGSS</sequence>
<feature type="compositionally biased region" description="Acidic residues" evidence="6">
    <location>
        <begin position="597"/>
        <end position="606"/>
    </location>
</feature>
<feature type="compositionally biased region" description="Polar residues" evidence="6">
    <location>
        <begin position="489"/>
        <end position="504"/>
    </location>
</feature>
<dbReference type="Pfam" id="PF00172">
    <property type="entry name" value="Zn_clus"/>
    <property type="match status" value="1"/>
</dbReference>
<dbReference type="InterPro" id="IPR001138">
    <property type="entry name" value="Zn2Cys6_DnaBD"/>
</dbReference>
<dbReference type="GO" id="GO:0005634">
    <property type="term" value="C:nucleus"/>
    <property type="evidence" value="ECO:0007669"/>
    <property type="project" value="UniProtKB-SubCell"/>
</dbReference>
<evidence type="ECO:0000256" key="1">
    <source>
        <dbReference type="ARBA" id="ARBA00004123"/>
    </source>
</evidence>
<feature type="region of interest" description="Disordered" evidence="6">
    <location>
        <begin position="1036"/>
        <end position="1065"/>
    </location>
</feature>
<feature type="compositionally biased region" description="Low complexity" evidence="6">
    <location>
        <begin position="108"/>
        <end position="117"/>
    </location>
</feature>
<evidence type="ECO:0000256" key="3">
    <source>
        <dbReference type="ARBA" id="ARBA00023125"/>
    </source>
</evidence>
<evidence type="ECO:0000313" key="9">
    <source>
        <dbReference type="Proteomes" id="UP000246740"/>
    </source>
</evidence>
<feature type="compositionally biased region" description="Low complexity" evidence="6">
    <location>
        <begin position="58"/>
        <end position="89"/>
    </location>
</feature>
<keyword evidence="9" id="KW-1185">Reference proteome</keyword>
<protein>
    <recommendedName>
        <fullName evidence="7">Zn(2)-C6 fungal-type domain-containing protein</fullName>
    </recommendedName>
</protein>
<dbReference type="CDD" id="cd00067">
    <property type="entry name" value="GAL4"/>
    <property type="match status" value="1"/>
</dbReference>
<feature type="compositionally biased region" description="Low complexity" evidence="6">
    <location>
        <begin position="434"/>
        <end position="452"/>
    </location>
</feature>
<dbReference type="GO" id="GO:0000976">
    <property type="term" value="F:transcription cis-regulatory region binding"/>
    <property type="evidence" value="ECO:0007669"/>
    <property type="project" value="TreeGrafter"/>
</dbReference>
<feature type="compositionally biased region" description="Polar residues" evidence="6">
    <location>
        <begin position="235"/>
        <end position="252"/>
    </location>
</feature>
<accession>A0A317XJ11</accession>